<reference evidence="7" key="1">
    <citation type="submission" date="2022-08" db="EMBL/GenBank/DDBJ databases">
        <title>Alicyclobacillus fastidiosus DSM 17978, complete genome.</title>
        <authorList>
            <person name="Wang Q."/>
            <person name="Cai R."/>
            <person name="Wang Z."/>
        </authorList>
    </citation>
    <scope>NUCLEOTIDE SEQUENCE</scope>
    <source>
        <strain evidence="7">DSM 17978</strain>
    </source>
</reference>
<evidence type="ECO:0000313" key="8">
    <source>
        <dbReference type="Proteomes" id="UP001164761"/>
    </source>
</evidence>
<evidence type="ECO:0000313" key="7">
    <source>
        <dbReference type="EMBL" id="WAH41818.1"/>
    </source>
</evidence>
<feature type="domain" description="FtsK" evidence="5">
    <location>
        <begin position="184"/>
        <end position="364"/>
    </location>
</feature>
<name>A0ABY6ZG30_9BACL</name>
<dbReference type="PROSITE" id="PS50901">
    <property type="entry name" value="FTSK"/>
    <property type="match status" value="1"/>
</dbReference>
<evidence type="ECO:0000256" key="1">
    <source>
        <dbReference type="ARBA" id="ARBA00004141"/>
    </source>
</evidence>
<dbReference type="RefSeq" id="WP_268005716.1">
    <property type="nucleotide sequence ID" value="NZ_BSUT01000001.1"/>
</dbReference>
<dbReference type="InterPro" id="IPR050206">
    <property type="entry name" value="FtsK/SpoIIIE/SftA"/>
</dbReference>
<evidence type="ECO:0000256" key="2">
    <source>
        <dbReference type="ARBA" id="ARBA00022741"/>
    </source>
</evidence>
<dbReference type="Proteomes" id="UP001164761">
    <property type="component" value="Chromosome"/>
</dbReference>
<dbReference type="Pfam" id="PF01580">
    <property type="entry name" value="FtsK_SpoIIIE"/>
    <property type="match status" value="1"/>
</dbReference>
<keyword evidence="3 4" id="KW-0067">ATP-binding</keyword>
<dbReference type="InterPro" id="IPR027417">
    <property type="entry name" value="P-loop_NTPase"/>
</dbReference>
<organism evidence="7 8">
    <name type="scientific">Alicyclobacillus fastidiosus</name>
    <dbReference type="NCBI Taxonomy" id="392011"/>
    <lineage>
        <taxon>Bacteria</taxon>
        <taxon>Bacillati</taxon>
        <taxon>Bacillota</taxon>
        <taxon>Bacilli</taxon>
        <taxon>Bacillales</taxon>
        <taxon>Alicyclobacillaceae</taxon>
        <taxon>Alicyclobacillus</taxon>
    </lineage>
</organism>
<dbReference type="SUPFAM" id="SSF52540">
    <property type="entry name" value="P-loop containing nucleoside triphosphate hydrolases"/>
    <property type="match status" value="1"/>
</dbReference>
<gene>
    <name evidence="6" type="ORF">NZD89_27015</name>
    <name evidence="7" type="ORF">NZD89_27050</name>
</gene>
<evidence type="ECO:0000256" key="4">
    <source>
        <dbReference type="PROSITE-ProRule" id="PRU00289"/>
    </source>
</evidence>
<dbReference type="InterPro" id="IPR002543">
    <property type="entry name" value="FtsK_dom"/>
</dbReference>
<accession>A0ABY6ZG30</accession>
<dbReference type="Gene3D" id="3.40.50.300">
    <property type="entry name" value="P-loop containing nucleotide triphosphate hydrolases"/>
    <property type="match status" value="1"/>
</dbReference>
<dbReference type="PANTHER" id="PTHR22683:SF41">
    <property type="entry name" value="DNA TRANSLOCASE FTSK"/>
    <property type="match status" value="1"/>
</dbReference>
<keyword evidence="8" id="KW-1185">Reference proteome</keyword>
<dbReference type="PANTHER" id="PTHR22683">
    <property type="entry name" value="SPORULATION PROTEIN RELATED"/>
    <property type="match status" value="1"/>
</dbReference>
<comment type="subcellular location">
    <subcellularLocation>
        <location evidence="1">Membrane</location>
        <topology evidence="1">Multi-pass membrane protein</topology>
    </subcellularLocation>
</comment>
<proteinExistence type="predicted"/>
<keyword evidence="2 4" id="KW-0547">Nucleotide-binding</keyword>
<protein>
    <submittedName>
        <fullName evidence="7">FtsK/SpoIIIE domain-containing protein</fullName>
    </submittedName>
</protein>
<evidence type="ECO:0000259" key="5">
    <source>
        <dbReference type="PROSITE" id="PS50901"/>
    </source>
</evidence>
<dbReference type="EMBL" id="CP104067">
    <property type="protein sequence ID" value="WAH41811.1"/>
    <property type="molecule type" value="Genomic_DNA"/>
</dbReference>
<evidence type="ECO:0000256" key="3">
    <source>
        <dbReference type="ARBA" id="ARBA00022840"/>
    </source>
</evidence>
<feature type="binding site" evidence="4">
    <location>
        <begin position="201"/>
        <end position="208"/>
    </location>
    <ligand>
        <name>ATP</name>
        <dbReference type="ChEBI" id="CHEBI:30616"/>
    </ligand>
</feature>
<dbReference type="CDD" id="cd01127">
    <property type="entry name" value="TrwB_TraG_TraD_VirD4"/>
    <property type="match status" value="1"/>
</dbReference>
<sequence>MIDRDYNHNMTADLGLFMALCLIGLPLLLIGLPNLAWFASLFILSAIATRIMVAKVNIQDEYNPVLLWLVGGNPVGHAYRKMNNRAKTQPTLHRLTRLRRRGNTLVAQYALPPGLSFTELTKLKPVLESGLNQPLEIAMVPDNPGVVEIGLVGRFRRKIPLTEALPWLDAHPGLETWCIGMGSQELATISMDDFPHLLVVGRTGGGKTNLIKVILESLLYMGSAKLILADLKGGSDYQVFQSRLIMATTIPELLETVTQLLDLMRERQRKLLEDEHVIFESIALVIDEFANVPTAANSKTNKQEAEQAKEILNILNTILQQGRSTNIHVLIAPQRPDADTVPGTLRANLDAVVTFHVTTAVQSGVILGAGHNEAFELPAIKGRALISQAGELQQVQVFQWQQLQPNKTQGA</sequence>
<evidence type="ECO:0000313" key="6">
    <source>
        <dbReference type="EMBL" id="WAH41811.1"/>
    </source>
</evidence>
<dbReference type="EMBL" id="CP104067">
    <property type="protein sequence ID" value="WAH41818.1"/>
    <property type="molecule type" value="Genomic_DNA"/>
</dbReference>